<accession>A0A1M7NHQ0</accession>
<dbReference type="Gene3D" id="1.20.5.490">
    <property type="entry name" value="Single helix bin"/>
    <property type="match status" value="1"/>
</dbReference>
<dbReference type="RefSeq" id="WP_170865567.1">
    <property type="nucleotide sequence ID" value="NZ_FRCP01000029.1"/>
</dbReference>
<feature type="coiled-coil region" evidence="1">
    <location>
        <begin position="1"/>
        <end position="28"/>
    </location>
</feature>
<keyword evidence="3" id="KW-1185">Reference proteome</keyword>
<dbReference type="EMBL" id="FRCP01000029">
    <property type="protein sequence ID" value="SHN03363.1"/>
    <property type="molecule type" value="Genomic_DNA"/>
</dbReference>
<evidence type="ECO:0000313" key="2">
    <source>
        <dbReference type="EMBL" id="SHN03363.1"/>
    </source>
</evidence>
<organism evidence="2 3">
    <name type="scientific">Anaerosporobacter mobilis DSM 15930</name>
    <dbReference type="NCBI Taxonomy" id="1120996"/>
    <lineage>
        <taxon>Bacteria</taxon>
        <taxon>Bacillati</taxon>
        <taxon>Bacillota</taxon>
        <taxon>Clostridia</taxon>
        <taxon>Lachnospirales</taxon>
        <taxon>Lachnospiraceae</taxon>
        <taxon>Anaerosporobacter</taxon>
    </lineage>
</organism>
<dbReference type="Proteomes" id="UP000184038">
    <property type="component" value="Unassembled WGS sequence"/>
</dbReference>
<keyword evidence="1" id="KW-0175">Coiled coil</keyword>
<sequence length="48" mass="5422">MNELEQRVKTLEKKVADLATEVQSQQKTINETTITLDGKLFRSASKTV</sequence>
<protein>
    <submittedName>
        <fullName evidence="2">Uncharacterized protein</fullName>
    </submittedName>
</protein>
<reference evidence="2 3" key="1">
    <citation type="submission" date="2016-11" db="EMBL/GenBank/DDBJ databases">
        <authorList>
            <person name="Jaros S."/>
            <person name="Januszkiewicz K."/>
            <person name="Wedrychowicz H."/>
        </authorList>
    </citation>
    <scope>NUCLEOTIDE SEQUENCE [LARGE SCALE GENOMIC DNA]</scope>
    <source>
        <strain evidence="2 3">DSM 15930</strain>
    </source>
</reference>
<proteinExistence type="predicted"/>
<gene>
    <name evidence="2" type="ORF">SAMN02746066_04510</name>
</gene>
<evidence type="ECO:0000256" key="1">
    <source>
        <dbReference type="SAM" id="Coils"/>
    </source>
</evidence>
<name>A0A1M7NHQ0_9FIRM</name>
<evidence type="ECO:0000313" key="3">
    <source>
        <dbReference type="Proteomes" id="UP000184038"/>
    </source>
</evidence>
<dbReference type="AlphaFoldDB" id="A0A1M7NHQ0"/>